<evidence type="ECO:0000256" key="1">
    <source>
        <dbReference type="ARBA" id="ARBA00004651"/>
    </source>
</evidence>
<dbReference type="PANTHER" id="PTHR36115:SF4">
    <property type="entry name" value="MEMBRANE PROTEIN"/>
    <property type="match status" value="1"/>
</dbReference>
<feature type="transmembrane region" description="Helical" evidence="6">
    <location>
        <begin position="21"/>
        <end position="40"/>
    </location>
</feature>
<organism evidence="8 9">
    <name type="scientific">Bdellovibrio bacteriovorus</name>
    <dbReference type="NCBI Taxonomy" id="959"/>
    <lineage>
        <taxon>Bacteria</taxon>
        <taxon>Pseudomonadati</taxon>
        <taxon>Bdellovibrionota</taxon>
        <taxon>Bdellovibrionia</taxon>
        <taxon>Bdellovibrionales</taxon>
        <taxon>Pseudobdellovibrionaceae</taxon>
        <taxon>Bdellovibrio</taxon>
    </lineage>
</organism>
<evidence type="ECO:0000256" key="5">
    <source>
        <dbReference type="ARBA" id="ARBA00023136"/>
    </source>
</evidence>
<keyword evidence="9" id="KW-1185">Reference proteome</keyword>
<evidence type="ECO:0000256" key="3">
    <source>
        <dbReference type="ARBA" id="ARBA00022692"/>
    </source>
</evidence>
<name>A0A150WKM2_BDEBC</name>
<dbReference type="GO" id="GO:0005886">
    <property type="term" value="C:plasma membrane"/>
    <property type="evidence" value="ECO:0007669"/>
    <property type="project" value="UniProtKB-SubCell"/>
</dbReference>
<sequence length="202" mass="23309">MTNAYLPSTWKRLAANGIDEMIMIPFYAPFFGIFFTMLTSEEGVSIPIFTFFLILLVPAVYEFVFLVLMQATPAKWLLGLKVVPAHNFEEPLSWQSALLRALAKRLSLFLSLAIYVVALFRYDRTHAVDWIAETRVVQNVPRRKPAKIRWILGSLFVLYFCVEGWSAAIKVIKTIDWQNNQVHLDELLAAYNLEDLEDFEVE</sequence>
<dbReference type="RefSeq" id="WP_061836047.1">
    <property type="nucleotide sequence ID" value="NZ_LUKE01000003.1"/>
</dbReference>
<evidence type="ECO:0000256" key="6">
    <source>
        <dbReference type="SAM" id="Phobius"/>
    </source>
</evidence>
<protein>
    <recommendedName>
        <fullName evidence="7">RDD domain-containing protein</fullName>
    </recommendedName>
</protein>
<dbReference type="InterPro" id="IPR010432">
    <property type="entry name" value="RDD"/>
</dbReference>
<feature type="domain" description="RDD" evidence="7">
    <location>
        <begin position="7"/>
        <end position="133"/>
    </location>
</feature>
<dbReference type="OrthoDB" id="5291850at2"/>
<keyword evidence="3 6" id="KW-0812">Transmembrane</keyword>
<evidence type="ECO:0000313" key="9">
    <source>
        <dbReference type="Proteomes" id="UP000075320"/>
    </source>
</evidence>
<dbReference type="Pfam" id="PF06271">
    <property type="entry name" value="RDD"/>
    <property type="match status" value="1"/>
</dbReference>
<evidence type="ECO:0000256" key="4">
    <source>
        <dbReference type="ARBA" id="ARBA00022989"/>
    </source>
</evidence>
<proteinExistence type="predicted"/>
<keyword evidence="2" id="KW-1003">Cell membrane</keyword>
<evidence type="ECO:0000313" key="8">
    <source>
        <dbReference type="EMBL" id="KYG64081.1"/>
    </source>
</evidence>
<dbReference type="InterPro" id="IPR051791">
    <property type="entry name" value="Pra-immunoreactive"/>
</dbReference>
<comment type="caution">
    <text evidence="8">The sequence shown here is derived from an EMBL/GenBank/DDBJ whole genome shotgun (WGS) entry which is preliminary data.</text>
</comment>
<keyword evidence="4 6" id="KW-1133">Transmembrane helix</keyword>
<evidence type="ECO:0000259" key="7">
    <source>
        <dbReference type="Pfam" id="PF06271"/>
    </source>
</evidence>
<gene>
    <name evidence="8" type="ORF">AZI86_14860</name>
</gene>
<dbReference type="AlphaFoldDB" id="A0A150WKM2"/>
<accession>A0A150WKM2</accession>
<dbReference type="Proteomes" id="UP000075320">
    <property type="component" value="Unassembled WGS sequence"/>
</dbReference>
<evidence type="ECO:0000256" key="2">
    <source>
        <dbReference type="ARBA" id="ARBA00022475"/>
    </source>
</evidence>
<reference evidence="8 9" key="1">
    <citation type="submission" date="2016-03" db="EMBL/GenBank/DDBJ databases">
        <authorList>
            <person name="Ploux O."/>
        </authorList>
    </citation>
    <scope>NUCLEOTIDE SEQUENCE [LARGE SCALE GENOMIC DNA]</scope>
    <source>
        <strain evidence="8 9">R0</strain>
    </source>
</reference>
<dbReference type="PANTHER" id="PTHR36115">
    <property type="entry name" value="PROLINE-RICH ANTIGEN HOMOLOG-RELATED"/>
    <property type="match status" value="1"/>
</dbReference>
<feature type="transmembrane region" description="Helical" evidence="6">
    <location>
        <begin position="148"/>
        <end position="169"/>
    </location>
</feature>
<comment type="subcellular location">
    <subcellularLocation>
        <location evidence="1">Cell membrane</location>
        <topology evidence="1">Multi-pass membrane protein</topology>
    </subcellularLocation>
</comment>
<dbReference type="EMBL" id="LUKE01000003">
    <property type="protein sequence ID" value="KYG64081.1"/>
    <property type="molecule type" value="Genomic_DNA"/>
</dbReference>
<feature type="transmembrane region" description="Helical" evidence="6">
    <location>
        <begin position="46"/>
        <end position="68"/>
    </location>
</feature>
<keyword evidence="5 6" id="KW-0472">Membrane</keyword>